<evidence type="ECO:0000313" key="2">
    <source>
        <dbReference type="EMBL" id="KAF5339834.1"/>
    </source>
</evidence>
<sequence length="226" mass="25598">MDFRTSSESESTLAPAATGTGYFDVDIREKEWKTFICIPSRFAMLGLTCLLTLTSLTSLIMGSVLYNKLDLYVTDFQQVAIIMHLFVYSVLVFFCGFGLYTVIYRSRQRGSNFCAMLLGQILFEITSGSICLYFLFNDASASDPTAQLTRCMEAIADTPQDLFVKDLCYRAPIAQGVCLAIFLFLWVLQLFTFYASNRYVSQLQEEYIVDQARGKDEEDPDAGLWK</sequence>
<feature type="transmembrane region" description="Helical" evidence="1">
    <location>
        <begin position="78"/>
        <end position="103"/>
    </location>
</feature>
<comment type="caution">
    <text evidence="2">The sequence shown here is derived from an EMBL/GenBank/DDBJ whole genome shotgun (WGS) entry which is preliminary data.</text>
</comment>
<dbReference type="OrthoDB" id="3239304at2759"/>
<reference evidence="2 3" key="1">
    <citation type="journal article" date="2020" name="ISME J.">
        <title>Uncovering the hidden diversity of litter-decomposition mechanisms in mushroom-forming fungi.</title>
        <authorList>
            <person name="Floudas D."/>
            <person name="Bentzer J."/>
            <person name="Ahren D."/>
            <person name="Johansson T."/>
            <person name="Persson P."/>
            <person name="Tunlid A."/>
        </authorList>
    </citation>
    <scope>NUCLEOTIDE SEQUENCE [LARGE SCALE GENOMIC DNA]</scope>
    <source>
        <strain evidence="2 3">CBS 175.51</strain>
    </source>
</reference>
<protein>
    <submittedName>
        <fullName evidence="2">Uncharacterized protein</fullName>
    </submittedName>
</protein>
<feature type="transmembrane region" description="Helical" evidence="1">
    <location>
        <begin position="115"/>
        <end position="136"/>
    </location>
</feature>
<evidence type="ECO:0000313" key="3">
    <source>
        <dbReference type="Proteomes" id="UP000541558"/>
    </source>
</evidence>
<proteinExistence type="predicted"/>
<accession>A0A8H5CEL9</accession>
<name>A0A8H5CEL9_9AGAR</name>
<dbReference type="EMBL" id="JAACJK010000006">
    <property type="protein sequence ID" value="KAF5339834.1"/>
    <property type="molecule type" value="Genomic_DNA"/>
</dbReference>
<keyword evidence="3" id="KW-1185">Reference proteome</keyword>
<keyword evidence="1" id="KW-1133">Transmembrane helix</keyword>
<dbReference type="Proteomes" id="UP000541558">
    <property type="component" value="Unassembled WGS sequence"/>
</dbReference>
<keyword evidence="1" id="KW-0472">Membrane</keyword>
<feature type="transmembrane region" description="Helical" evidence="1">
    <location>
        <begin position="42"/>
        <end position="66"/>
    </location>
</feature>
<gene>
    <name evidence="2" type="ORF">D9611_009152</name>
</gene>
<dbReference type="AlphaFoldDB" id="A0A8H5CEL9"/>
<organism evidence="2 3">
    <name type="scientific">Ephemerocybe angulata</name>
    <dbReference type="NCBI Taxonomy" id="980116"/>
    <lineage>
        <taxon>Eukaryota</taxon>
        <taxon>Fungi</taxon>
        <taxon>Dikarya</taxon>
        <taxon>Basidiomycota</taxon>
        <taxon>Agaricomycotina</taxon>
        <taxon>Agaricomycetes</taxon>
        <taxon>Agaricomycetidae</taxon>
        <taxon>Agaricales</taxon>
        <taxon>Agaricineae</taxon>
        <taxon>Psathyrellaceae</taxon>
        <taxon>Ephemerocybe</taxon>
    </lineage>
</organism>
<evidence type="ECO:0000256" key="1">
    <source>
        <dbReference type="SAM" id="Phobius"/>
    </source>
</evidence>
<feature type="transmembrane region" description="Helical" evidence="1">
    <location>
        <begin position="173"/>
        <end position="195"/>
    </location>
</feature>
<keyword evidence="1" id="KW-0812">Transmembrane</keyword>